<keyword evidence="1" id="KW-1133">Transmembrane helix</keyword>
<dbReference type="EMBL" id="CP001857">
    <property type="protein sequence ID" value="ADB58510.1"/>
    <property type="molecule type" value="Genomic_DNA"/>
</dbReference>
<feature type="transmembrane region" description="Helical" evidence="1">
    <location>
        <begin position="85"/>
        <end position="108"/>
    </location>
</feature>
<gene>
    <name evidence="2" type="ordered locus">Arcpr_1463</name>
</gene>
<evidence type="ECO:0000313" key="2">
    <source>
        <dbReference type="EMBL" id="ADB58510.1"/>
    </source>
</evidence>
<feature type="transmembrane region" description="Helical" evidence="1">
    <location>
        <begin position="120"/>
        <end position="139"/>
    </location>
</feature>
<evidence type="ECO:0000313" key="3">
    <source>
        <dbReference type="Proteomes" id="UP000001901"/>
    </source>
</evidence>
<name>D2REG6_ARCPA</name>
<keyword evidence="3" id="KW-1185">Reference proteome</keyword>
<reference evidence="2 3" key="1">
    <citation type="journal article" date="2010" name="Stand. Genomic Sci.">
        <title>Complete genome sequence of Archaeoglobus profundus type strain (AV18).</title>
        <authorList>
            <person name="von Jan M."/>
            <person name="Lapidus A."/>
            <person name="Del Rio T.G."/>
            <person name="Copeland A."/>
            <person name="Tice H."/>
            <person name="Cheng J.F."/>
            <person name="Lucas S."/>
            <person name="Chen F."/>
            <person name="Nolan M."/>
            <person name="Goodwin L."/>
            <person name="Han C."/>
            <person name="Pitluck S."/>
            <person name="Liolios K."/>
            <person name="Ivanova N."/>
            <person name="Mavromatis K."/>
            <person name="Ovchinnikova G."/>
            <person name="Chertkov O."/>
            <person name="Pati A."/>
            <person name="Chen A."/>
            <person name="Palaniappan K."/>
            <person name="Land M."/>
            <person name="Hauser L."/>
            <person name="Chang Y.J."/>
            <person name="Jeffries C.D."/>
            <person name="Saunders E."/>
            <person name="Brettin T."/>
            <person name="Detter J.C."/>
            <person name="Chain P."/>
            <person name="Eichinger K."/>
            <person name="Huber H."/>
            <person name="Spring S."/>
            <person name="Rohde M."/>
            <person name="Goker M."/>
            <person name="Wirth R."/>
            <person name="Woyke T."/>
            <person name="Bristow J."/>
            <person name="Eisen J.A."/>
            <person name="Markowitz V."/>
            <person name="Hugenholtz P."/>
            <person name="Kyrpides N.C."/>
            <person name="Klenk H.P."/>
        </authorList>
    </citation>
    <scope>NUCLEOTIDE SEQUENCE [LARGE SCALE GENOMIC DNA]</scope>
    <source>
        <strain evidence="3">DSM 5631 / JCM 9629 / NBRC 100127 / Av18</strain>
    </source>
</reference>
<dbReference type="PaxDb" id="572546-Arcpr_1463"/>
<dbReference type="HOGENOM" id="CLU_1709022_0_0_2"/>
<proteinExistence type="predicted"/>
<dbReference type="KEGG" id="apo:Arcpr_1463"/>
<feature type="transmembrane region" description="Helical" evidence="1">
    <location>
        <begin position="52"/>
        <end position="73"/>
    </location>
</feature>
<accession>D2REG6</accession>
<protein>
    <submittedName>
        <fullName evidence="2">Uncharacterized protein</fullName>
    </submittedName>
</protein>
<dbReference type="AlphaFoldDB" id="D2REG6"/>
<dbReference type="STRING" id="572546.Arcpr_1463"/>
<evidence type="ECO:0000256" key="1">
    <source>
        <dbReference type="SAM" id="Phobius"/>
    </source>
</evidence>
<feature type="transmembrane region" description="Helical" evidence="1">
    <location>
        <begin position="21"/>
        <end position="46"/>
    </location>
</feature>
<keyword evidence="1" id="KW-0472">Membrane</keyword>
<organism evidence="2 3">
    <name type="scientific">Archaeoglobus profundus (strain DSM 5631 / JCM 9629 / NBRC 100127 / Av18)</name>
    <dbReference type="NCBI Taxonomy" id="572546"/>
    <lineage>
        <taxon>Archaea</taxon>
        <taxon>Methanobacteriati</taxon>
        <taxon>Methanobacteriota</taxon>
        <taxon>Archaeoglobi</taxon>
        <taxon>Archaeoglobales</taxon>
        <taxon>Archaeoglobaceae</taxon>
        <taxon>Archaeoglobus</taxon>
    </lineage>
</organism>
<dbReference type="Proteomes" id="UP000001901">
    <property type="component" value="Chromosome"/>
</dbReference>
<keyword evidence="1" id="KW-0812">Transmembrane</keyword>
<dbReference type="eggNOG" id="arCOG12006">
    <property type="taxonomic scope" value="Archaea"/>
</dbReference>
<sequence>MIRILQLLKLVGALKIGKKTFEFLIYIIVIHLVVKEIDTSLNIYILEEFSQAVFIILVAVITLIGSGLGAYLIKVHRDLMRLVEAVDVIPAVKTACFSFALFGLYGIHRLTHEVPHVCPLLVFAVLASLVTGFQLLHELNEKYLKLLRRYSHI</sequence>